<evidence type="ECO:0000256" key="2">
    <source>
        <dbReference type="ARBA" id="ARBA00022759"/>
    </source>
</evidence>
<evidence type="ECO:0000256" key="3">
    <source>
        <dbReference type="ARBA" id="ARBA00022801"/>
    </source>
</evidence>
<sequence length="230" mass="25298">MPAKKKTKKSTFLRHAAITAVVTATSAFWIIKSGAVTFTLPAYKSAEIIDGDTFITEERRHIRLASVSAPELEQCGGEAAKTALSQLISGKPLYIKVLFNDKYGRLISLVYTEDGLVNQKLLEQGSVYYSGSSNEPKGISQAAASARDQDIGIFGSPCTQTTNPKNKTCLIKGNNRLHSGGSRLYSFPGCRVYDLTAVQLYLGDQWFCTEKEAQKAGYTRSSDCFDRKWK</sequence>
<dbReference type="SMART" id="SM00318">
    <property type="entry name" value="SNc"/>
    <property type="match status" value="1"/>
</dbReference>
<dbReference type="EMBL" id="MFAM01000006">
    <property type="protein sequence ID" value="OGD79876.1"/>
    <property type="molecule type" value="Genomic_DNA"/>
</dbReference>
<keyword evidence="3" id="KW-0378">Hydrolase</keyword>
<reference evidence="6 7" key="1">
    <citation type="journal article" date="2016" name="Nat. Commun.">
        <title>Thousands of microbial genomes shed light on interconnected biogeochemical processes in an aquifer system.</title>
        <authorList>
            <person name="Anantharaman K."/>
            <person name="Brown C.T."/>
            <person name="Hug L.A."/>
            <person name="Sharon I."/>
            <person name="Castelle C.J."/>
            <person name="Probst A.J."/>
            <person name="Thomas B.C."/>
            <person name="Singh A."/>
            <person name="Wilkins M.J."/>
            <person name="Karaoz U."/>
            <person name="Brodie E.L."/>
            <person name="Williams K.H."/>
            <person name="Hubbard S.S."/>
            <person name="Banfield J.F."/>
        </authorList>
    </citation>
    <scope>NUCLEOTIDE SEQUENCE [LARGE SCALE GENOMIC DNA]</scope>
</reference>
<keyword evidence="4" id="KW-1133">Transmembrane helix</keyword>
<dbReference type="GO" id="GO:0004519">
    <property type="term" value="F:endonuclease activity"/>
    <property type="evidence" value="ECO:0007669"/>
    <property type="project" value="UniProtKB-KW"/>
</dbReference>
<name>A0A1F5FJT6_9BACT</name>
<feature type="transmembrane region" description="Helical" evidence="4">
    <location>
        <begin position="12"/>
        <end position="31"/>
    </location>
</feature>
<accession>A0A1F5FJT6</accession>
<dbReference type="InterPro" id="IPR035437">
    <property type="entry name" value="SNase_OB-fold_sf"/>
</dbReference>
<proteinExistence type="predicted"/>
<dbReference type="SUPFAM" id="SSF50199">
    <property type="entry name" value="Staphylococcal nuclease"/>
    <property type="match status" value="1"/>
</dbReference>
<evidence type="ECO:0000256" key="4">
    <source>
        <dbReference type="SAM" id="Phobius"/>
    </source>
</evidence>
<dbReference type="PROSITE" id="PS50830">
    <property type="entry name" value="TNASE_3"/>
    <property type="match status" value="1"/>
</dbReference>
<dbReference type="Proteomes" id="UP000176682">
    <property type="component" value="Unassembled WGS sequence"/>
</dbReference>
<evidence type="ECO:0000259" key="5">
    <source>
        <dbReference type="PROSITE" id="PS50830"/>
    </source>
</evidence>
<evidence type="ECO:0000313" key="7">
    <source>
        <dbReference type="Proteomes" id="UP000176682"/>
    </source>
</evidence>
<dbReference type="GO" id="GO:0016787">
    <property type="term" value="F:hydrolase activity"/>
    <property type="evidence" value="ECO:0007669"/>
    <property type="project" value="UniProtKB-KW"/>
</dbReference>
<feature type="domain" description="TNase-like" evidence="5">
    <location>
        <begin position="48"/>
        <end position="156"/>
    </location>
</feature>
<organism evidence="6 7">
    <name type="scientific">Candidatus Collierbacteria bacterium RIFOXYB1_FULL_49_13</name>
    <dbReference type="NCBI Taxonomy" id="1817728"/>
    <lineage>
        <taxon>Bacteria</taxon>
        <taxon>Candidatus Collieribacteriota</taxon>
    </lineage>
</organism>
<evidence type="ECO:0000256" key="1">
    <source>
        <dbReference type="ARBA" id="ARBA00022722"/>
    </source>
</evidence>
<dbReference type="Pfam" id="PF00565">
    <property type="entry name" value="SNase"/>
    <property type="match status" value="1"/>
</dbReference>
<keyword evidence="4" id="KW-0812">Transmembrane</keyword>
<keyword evidence="4" id="KW-0472">Membrane</keyword>
<dbReference type="InterPro" id="IPR016071">
    <property type="entry name" value="Staphylococal_nuclease_OB-fold"/>
</dbReference>
<dbReference type="Gene3D" id="2.40.50.90">
    <property type="match status" value="1"/>
</dbReference>
<keyword evidence="1" id="KW-0540">Nuclease</keyword>
<protein>
    <recommendedName>
        <fullName evidence="5">TNase-like domain-containing protein</fullName>
    </recommendedName>
</protein>
<dbReference type="PANTHER" id="PTHR12302">
    <property type="entry name" value="EBNA2 BINDING PROTEIN P100"/>
    <property type="match status" value="1"/>
</dbReference>
<gene>
    <name evidence="6" type="ORF">A2368_03125</name>
</gene>
<keyword evidence="2" id="KW-0255">Endonuclease</keyword>
<comment type="caution">
    <text evidence="6">The sequence shown here is derived from an EMBL/GenBank/DDBJ whole genome shotgun (WGS) entry which is preliminary data.</text>
</comment>
<dbReference type="PANTHER" id="PTHR12302:SF3">
    <property type="entry name" value="SERINE_THREONINE-PROTEIN KINASE 31"/>
    <property type="match status" value="1"/>
</dbReference>
<dbReference type="AlphaFoldDB" id="A0A1F5FJT6"/>
<evidence type="ECO:0000313" key="6">
    <source>
        <dbReference type="EMBL" id="OGD79876.1"/>
    </source>
</evidence>